<dbReference type="Proteomes" id="UP000268829">
    <property type="component" value="Unassembled WGS sequence"/>
</dbReference>
<accession>A0A3M8B7N3</accession>
<evidence type="ECO:0000313" key="1">
    <source>
        <dbReference type="EMBL" id="RNB59389.1"/>
    </source>
</evidence>
<comment type="caution">
    <text evidence="1">The sequence shown here is derived from an EMBL/GenBank/DDBJ whole genome shotgun (WGS) entry which is preliminary data.</text>
</comment>
<sequence>MENKLWLVKGDDWEGLFNNGLLIDESHEILKSELVRYMQEYNTLDVEFLWLNNDGIEWLHDVGSLPLKFDEIPEEYFE</sequence>
<gene>
    <name evidence="1" type="ORF">EDM57_04400</name>
</gene>
<evidence type="ECO:0000313" key="2">
    <source>
        <dbReference type="Proteomes" id="UP000268829"/>
    </source>
</evidence>
<protein>
    <submittedName>
        <fullName evidence="1">Uncharacterized protein</fullName>
    </submittedName>
</protein>
<organism evidence="1 2">
    <name type="scientific">Brevibacillus gelatini</name>
    <dbReference type="NCBI Taxonomy" id="1655277"/>
    <lineage>
        <taxon>Bacteria</taxon>
        <taxon>Bacillati</taxon>
        <taxon>Bacillota</taxon>
        <taxon>Bacilli</taxon>
        <taxon>Bacillales</taxon>
        <taxon>Paenibacillaceae</taxon>
        <taxon>Brevibacillus</taxon>
    </lineage>
</organism>
<proteinExistence type="predicted"/>
<dbReference type="AlphaFoldDB" id="A0A3M8B7N3"/>
<keyword evidence="2" id="KW-1185">Reference proteome</keyword>
<dbReference type="RefSeq" id="WP_122903556.1">
    <property type="nucleotide sequence ID" value="NZ_RHHS01000013.1"/>
</dbReference>
<reference evidence="1 2" key="1">
    <citation type="submission" date="2018-10" db="EMBL/GenBank/DDBJ databases">
        <title>Phylogenomics of Brevibacillus.</title>
        <authorList>
            <person name="Dunlap C."/>
        </authorList>
    </citation>
    <scope>NUCLEOTIDE SEQUENCE [LARGE SCALE GENOMIC DNA]</scope>
    <source>
        <strain evidence="1 2">DSM 100115</strain>
    </source>
</reference>
<name>A0A3M8B7N3_9BACL</name>
<dbReference type="EMBL" id="RHHS01000013">
    <property type="protein sequence ID" value="RNB59389.1"/>
    <property type="molecule type" value="Genomic_DNA"/>
</dbReference>
<dbReference type="OrthoDB" id="2628028at2"/>